<name>D3LVF5_9FIRM</name>
<keyword evidence="1" id="KW-0175">Coiled coil</keyword>
<dbReference type="Pfam" id="PF24072">
    <property type="entry name" value="T7_gp14"/>
    <property type="match status" value="1"/>
</dbReference>
<protein>
    <submittedName>
        <fullName evidence="2">Uncharacterized protein</fullName>
    </submittedName>
</protein>
<dbReference type="AlphaFoldDB" id="D3LVF5"/>
<reference evidence="3" key="1">
    <citation type="submission" date="2009-12" db="EMBL/GenBank/DDBJ databases">
        <title>Sequence of Clostridiales genomosp. BVAB3 str. UPII9-5.</title>
        <authorList>
            <person name="Madupu R."/>
            <person name="Durkin A.S."/>
            <person name="Torralba M."/>
            <person name="Methe B."/>
            <person name="Sutton G.G."/>
            <person name="Strausberg R.L."/>
            <person name="Nelson K.E."/>
        </authorList>
    </citation>
    <scope>NUCLEOTIDE SEQUENCE [LARGE SCALE GENOMIC DNA]</scope>
    <source>
        <strain evidence="3">28L</strain>
    </source>
</reference>
<sequence>MCATPWLMALSALRGINEYQQQQQQYNAQMQIYKNQADIAEQNARISQARQNQIAEQHAFEQKRLNDRMRLTAGHIANETGASGLTLNGSPMDVLLSGYGAWKQDSDTNLYNQRNNIWSEQLNENNYRNQANSARAAYANIQGQKRGSLWSTILGTGLSMYGIGRRYAGAGMHQDYIHAPLLAQSFGSNGLMDGLEWRMGKRLYKTFGINAPWRERW</sequence>
<feature type="coiled-coil region" evidence="1">
    <location>
        <begin position="16"/>
        <end position="43"/>
    </location>
</feature>
<gene>
    <name evidence="2" type="ORF">HMPREF0889_0279</name>
</gene>
<dbReference type="EMBL" id="ADGP01000020">
    <property type="protein sequence ID" value="EFD93882.1"/>
    <property type="molecule type" value="Genomic_DNA"/>
</dbReference>
<comment type="caution">
    <text evidence="2">The sequence shown here is derived from an EMBL/GenBank/DDBJ whole genome shotgun (WGS) entry which is preliminary data.</text>
</comment>
<dbReference type="eggNOG" id="ENOG50344V2">
    <property type="taxonomic scope" value="Bacteria"/>
</dbReference>
<dbReference type="RefSeq" id="WP_009369813.1">
    <property type="nucleotide sequence ID" value="NZ_ADGP01000020.1"/>
</dbReference>
<dbReference type="STRING" id="699218.HMPREF0889_0279"/>
<proteinExistence type="predicted"/>
<dbReference type="InterPro" id="IPR038996">
    <property type="entry name" value="Gp14"/>
</dbReference>
<accession>D3LVF5</accession>
<evidence type="ECO:0000313" key="2">
    <source>
        <dbReference type="EMBL" id="EFD93882.1"/>
    </source>
</evidence>
<evidence type="ECO:0000313" key="3">
    <source>
        <dbReference type="Proteomes" id="UP000003242"/>
    </source>
</evidence>
<dbReference type="OrthoDB" id="10010745at2"/>
<organism evidence="2 3">
    <name type="scientific">Megasphaera lornae</name>
    <dbReference type="NCBI Taxonomy" id="1000568"/>
    <lineage>
        <taxon>Bacteria</taxon>
        <taxon>Bacillati</taxon>
        <taxon>Bacillota</taxon>
        <taxon>Negativicutes</taxon>
        <taxon>Veillonellales</taxon>
        <taxon>Veillonellaceae</taxon>
        <taxon>Megasphaera</taxon>
    </lineage>
</organism>
<dbReference type="Proteomes" id="UP000003242">
    <property type="component" value="Unassembled WGS sequence"/>
</dbReference>
<evidence type="ECO:0000256" key="1">
    <source>
        <dbReference type="SAM" id="Coils"/>
    </source>
</evidence>